<feature type="region of interest" description="Disordered" evidence="1">
    <location>
        <begin position="89"/>
        <end position="131"/>
    </location>
</feature>
<keyword evidence="2" id="KW-0812">Transmembrane</keyword>
<feature type="compositionally biased region" description="Basic and acidic residues" evidence="1">
    <location>
        <begin position="464"/>
        <end position="478"/>
    </location>
</feature>
<sequence>MYGSHPTPHTPAETASTPLPEEVSSQGASTPPPRVLTRKELKALQAQALRDLISQDMGLTPPEENPPTTGRLHLLTRFLQTKHRDTVSDDWRTESVTSPEVTPAPSIPHVTSGASSQVVVDSPDTGEEEDSFNELSDYFTHSDPLPQTPPIDTTDIPVVDTEQTTQIAPRIHPVVESESIPENNPMGNGSPVFADDLPAPTAIVSSGEGETTSGHDDHTSVDSPGMYPVSLPLVYAPLPSPTGHPHRRPSVKQLLVVLLPVLILGLCGMVALPVYMSHVHSSCRTSWQAYKTAYDRYARVYEDGMRVLSSTHHDMVDNPQTLTVLQGVLTRTPRVMTPSCDVSPTSLHTAWESTRVYDSEATRLSTQAKKITTHINAVTTSVESKKILTAKTTLETTIREAKNLLASSNGTVADNVTRDKLATLISESEKTVHAKKPTVKDMTAMQSRLSDAMNAVTHSVQAKADAERKAQEEADRKAQAPAHQQYSPSVPTPRSTPRSTPRTTPRRNNNGGSSGGGGGGNSWSVPQDQGDAYLPGQL</sequence>
<protein>
    <submittedName>
        <fullName evidence="3">Uncharacterized protein</fullName>
    </submittedName>
</protein>
<comment type="caution">
    <text evidence="3">The sequence shown here is derived from an EMBL/GenBank/DDBJ whole genome shotgun (WGS) entry which is preliminary data.</text>
</comment>
<feature type="region of interest" description="Disordered" evidence="1">
    <location>
        <begin position="459"/>
        <end position="538"/>
    </location>
</feature>
<evidence type="ECO:0000256" key="2">
    <source>
        <dbReference type="SAM" id="Phobius"/>
    </source>
</evidence>
<evidence type="ECO:0000256" key="1">
    <source>
        <dbReference type="SAM" id="MobiDB-lite"/>
    </source>
</evidence>
<evidence type="ECO:0000313" key="3">
    <source>
        <dbReference type="EMBL" id="TCD54111.1"/>
    </source>
</evidence>
<dbReference type="AlphaFoldDB" id="A0A4R0QXF5"/>
<feature type="compositionally biased region" description="Polar residues" evidence="1">
    <location>
        <begin position="13"/>
        <end position="29"/>
    </location>
</feature>
<keyword evidence="2" id="KW-0472">Membrane</keyword>
<accession>A0A4R0QXF5</accession>
<feature type="compositionally biased region" description="Gly residues" evidence="1">
    <location>
        <begin position="512"/>
        <end position="521"/>
    </location>
</feature>
<dbReference type="Proteomes" id="UP000291289">
    <property type="component" value="Unassembled WGS sequence"/>
</dbReference>
<gene>
    <name evidence="3" type="ORF">EJ419_05505</name>
</gene>
<dbReference type="RefSeq" id="WP_131284439.1">
    <property type="nucleotide sequence ID" value="NZ_RXLP01000021.1"/>
</dbReference>
<proteinExistence type="predicted"/>
<keyword evidence="4" id="KW-1185">Reference proteome</keyword>
<feature type="region of interest" description="Disordered" evidence="1">
    <location>
        <begin position="1"/>
        <end position="36"/>
    </location>
</feature>
<evidence type="ECO:0000313" key="4">
    <source>
        <dbReference type="Proteomes" id="UP000291289"/>
    </source>
</evidence>
<keyword evidence="2" id="KW-1133">Transmembrane helix</keyword>
<organism evidence="3 4">
    <name type="scientific">Alloscardovia theropitheci</name>
    <dbReference type="NCBI Taxonomy" id="2496842"/>
    <lineage>
        <taxon>Bacteria</taxon>
        <taxon>Bacillati</taxon>
        <taxon>Actinomycetota</taxon>
        <taxon>Actinomycetes</taxon>
        <taxon>Bifidobacteriales</taxon>
        <taxon>Bifidobacteriaceae</taxon>
        <taxon>Alloscardovia</taxon>
    </lineage>
</organism>
<feature type="region of interest" description="Disordered" evidence="1">
    <location>
        <begin position="202"/>
        <end position="223"/>
    </location>
</feature>
<reference evidence="3 4" key="1">
    <citation type="submission" date="2018-12" db="EMBL/GenBank/DDBJ databases">
        <title>Alloscrdovia theropitheci sp. nov: a novel taxon from the feces of the bleeding-herat monkey (Theropithecus geleda).</title>
        <authorList>
            <person name="Modesto M."/>
        </authorList>
    </citation>
    <scope>NUCLEOTIDE SEQUENCE [LARGE SCALE GENOMIC DNA]</scope>
    <source>
        <strain evidence="3 4">GLDI4/2</strain>
    </source>
</reference>
<feature type="transmembrane region" description="Helical" evidence="2">
    <location>
        <begin position="254"/>
        <end position="276"/>
    </location>
</feature>
<name>A0A4R0QXF5_9BIFI</name>
<feature type="compositionally biased region" description="Low complexity" evidence="1">
    <location>
        <begin position="487"/>
        <end position="511"/>
    </location>
</feature>
<dbReference type="EMBL" id="RXLP01000021">
    <property type="protein sequence ID" value="TCD54111.1"/>
    <property type="molecule type" value="Genomic_DNA"/>
</dbReference>